<dbReference type="OrthoDB" id="9772456at2"/>
<dbReference type="GO" id="GO:0046872">
    <property type="term" value="F:metal ion binding"/>
    <property type="evidence" value="ECO:0007669"/>
    <property type="project" value="UniProtKB-KW"/>
</dbReference>
<dbReference type="InterPro" id="IPR020550">
    <property type="entry name" value="Inositol_monophosphatase_CS"/>
</dbReference>
<dbReference type="InterPro" id="IPR020583">
    <property type="entry name" value="Inositol_monoP_metal-BS"/>
</dbReference>
<feature type="binding site" evidence="7">
    <location>
        <position position="220"/>
    </location>
    <ligand>
        <name>Mg(2+)</name>
        <dbReference type="ChEBI" id="CHEBI:18420"/>
        <label>2</label>
    </ligand>
</feature>
<evidence type="ECO:0000313" key="9">
    <source>
        <dbReference type="EMBL" id="SDM87987.1"/>
    </source>
</evidence>
<evidence type="ECO:0000256" key="8">
    <source>
        <dbReference type="RuleBase" id="RU364068"/>
    </source>
</evidence>
<feature type="binding site" evidence="7">
    <location>
        <position position="95"/>
    </location>
    <ligand>
        <name>Mg(2+)</name>
        <dbReference type="ChEBI" id="CHEBI:18420"/>
        <label>1</label>
        <note>catalytic</note>
    </ligand>
</feature>
<protein>
    <recommendedName>
        <fullName evidence="8">Inositol-1-monophosphatase</fullName>
        <ecNumber evidence="8">3.1.3.25</ecNumber>
    </recommendedName>
</protein>
<dbReference type="PANTHER" id="PTHR20854:SF4">
    <property type="entry name" value="INOSITOL-1-MONOPHOSPHATASE-RELATED"/>
    <property type="match status" value="1"/>
</dbReference>
<dbReference type="EMBL" id="LT629701">
    <property type="protein sequence ID" value="SDM87987.1"/>
    <property type="molecule type" value="Genomic_DNA"/>
</dbReference>
<dbReference type="Gene3D" id="3.40.190.80">
    <property type="match status" value="1"/>
</dbReference>
<dbReference type="Gene3D" id="3.30.540.10">
    <property type="entry name" value="Fructose-1,6-Bisphosphatase, subunit A, domain 1"/>
    <property type="match status" value="1"/>
</dbReference>
<dbReference type="InterPro" id="IPR000760">
    <property type="entry name" value="Inositol_monophosphatase-like"/>
</dbReference>
<organism evidence="9 10">
    <name type="scientific">Allokutzneria albata</name>
    <name type="common">Kibdelosporangium albatum</name>
    <dbReference type="NCBI Taxonomy" id="211114"/>
    <lineage>
        <taxon>Bacteria</taxon>
        <taxon>Bacillati</taxon>
        <taxon>Actinomycetota</taxon>
        <taxon>Actinomycetes</taxon>
        <taxon>Pseudonocardiales</taxon>
        <taxon>Pseudonocardiaceae</taxon>
        <taxon>Allokutzneria</taxon>
    </lineage>
</organism>
<evidence type="ECO:0000256" key="5">
    <source>
        <dbReference type="ARBA" id="ARBA00022801"/>
    </source>
</evidence>
<dbReference type="InterPro" id="IPR033942">
    <property type="entry name" value="IMPase"/>
</dbReference>
<evidence type="ECO:0000256" key="1">
    <source>
        <dbReference type="ARBA" id="ARBA00001033"/>
    </source>
</evidence>
<dbReference type="PROSITE" id="PS00629">
    <property type="entry name" value="IMP_1"/>
    <property type="match status" value="1"/>
</dbReference>
<dbReference type="CDD" id="cd01639">
    <property type="entry name" value="IMPase"/>
    <property type="match status" value="1"/>
</dbReference>
<comment type="similarity">
    <text evidence="3 8">Belongs to the inositol monophosphatase superfamily.</text>
</comment>
<keyword evidence="10" id="KW-1185">Reference proteome</keyword>
<dbReference type="PROSITE" id="PS00630">
    <property type="entry name" value="IMP_2"/>
    <property type="match status" value="1"/>
</dbReference>
<evidence type="ECO:0000313" key="10">
    <source>
        <dbReference type="Proteomes" id="UP000183376"/>
    </source>
</evidence>
<dbReference type="RefSeq" id="WP_030430973.1">
    <property type="nucleotide sequence ID" value="NZ_JOEF01000016.1"/>
</dbReference>
<reference evidence="9 10" key="1">
    <citation type="submission" date="2016-10" db="EMBL/GenBank/DDBJ databases">
        <authorList>
            <person name="de Groot N.N."/>
        </authorList>
    </citation>
    <scope>NUCLEOTIDE SEQUENCE [LARGE SCALE GENOMIC DNA]</scope>
    <source>
        <strain evidence="9 10">DSM 44149</strain>
    </source>
</reference>
<keyword evidence="6 7" id="KW-0460">Magnesium</keyword>
<gene>
    <name evidence="9" type="ORF">SAMN04489726_3813</name>
</gene>
<dbReference type="AlphaFoldDB" id="A0A1G9WU87"/>
<dbReference type="GO" id="GO:0008934">
    <property type="term" value="F:inositol monophosphate 1-phosphatase activity"/>
    <property type="evidence" value="ECO:0007669"/>
    <property type="project" value="InterPro"/>
</dbReference>
<dbReference type="STRING" id="211114.SAMN04489726_3813"/>
<dbReference type="PRINTS" id="PR00377">
    <property type="entry name" value="IMPHPHTASES"/>
</dbReference>
<dbReference type="SUPFAM" id="SSF56655">
    <property type="entry name" value="Carbohydrate phosphatase"/>
    <property type="match status" value="1"/>
</dbReference>
<name>A0A1G9WU87_ALLAB</name>
<evidence type="ECO:0000256" key="4">
    <source>
        <dbReference type="ARBA" id="ARBA00022723"/>
    </source>
</evidence>
<feature type="binding site" evidence="7">
    <location>
        <position position="96"/>
    </location>
    <ligand>
        <name>Mg(2+)</name>
        <dbReference type="ChEBI" id="CHEBI:18420"/>
        <label>1</label>
        <note>catalytic</note>
    </ligand>
</feature>
<keyword evidence="5 8" id="KW-0378">Hydrolase</keyword>
<sequence>MEAVNPDFEPLRTTAVTIGTEAAELVQRLRGGPGGFHGEVDTKSTETDVVTAADKASERLIRSRLAQLRPGEAILGEEGGADPGAGRLLWVVDPIDGTVNYLYGLPWYAVSIAAQLDGVSVAAAVVEPASGRVWSAVRGGGATLDGTPLRASATTRLELSLVGTGYAYAVERRARQADVSAALARHTRDLRRTGSAALDLCAVAAGWLDAYYEHGLGHWDWAGGSLIAEEAGALVRLPDGTEDGLGGDITLAAAPGIAVDLAEALRAAGAAKI</sequence>
<dbReference type="PANTHER" id="PTHR20854">
    <property type="entry name" value="INOSITOL MONOPHOSPHATASE"/>
    <property type="match status" value="1"/>
</dbReference>
<dbReference type="GO" id="GO:0007165">
    <property type="term" value="P:signal transduction"/>
    <property type="evidence" value="ECO:0007669"/>
    <property type="project" value="TreeGrafter"/>
</dbReference>
<feature type="binding site" evidence="7">
    <location>
        <position position="77"/>
    </location>
    <ligand>
        <name>Mg(2+)</name>
        <dbReference type="ChEBI" id="CHEBI:18420"/>
        <label>1</label>
        <note>catalytic</note>
    </ligand>
</feature>
<feature type="binding site" evidence="7">
    <location>
        <position position="93"/>
    </location>
    <ligand>
        <name>Mg(2+)</name>
        <dbReference type="ChEBI" id="CHEBI:18420"/>
        <label>2</label>
    </ligand>
</feature>
<dbReference type="GO" id="GO:0006020">
    <property type="term" value="P:inositol metabolic process"/>
    <property type="evidence" value="ECO:0007669"/>
    <property type="project" value="TreeGrafter"/>
</dbReference>
<dbReference type="Proteomes" id="UP000183376">
    <property type="component" value="Chromosome I"/>
</dbReference>
<keyword evidence="4 7" id="KW-0479">Metal-binding</keyword>
<accession>A0A1G9WU87</accession>
<evidence type="ECO:0000256" key="3">
    <source>
        <dbReference type="ARBA" id="ARBA00009759"/>
    </source>
</evidence>
<dbReference type="Pfam" id="PF00459">
    <property type="entry name" value="Inositol_P"/>
    <property type="match status" value="1"/>
</dbReference>
<dbReference type="EC" id="3.1.3.25" evidence="8"/>
<proteinExistence type="inferred from homology"/>
<evidence type="ECO:0000256" key="7">
    <source>
        <dbReference type="PIRSR" id="PIRSR600760-2"/>
    </source>
</evidence>
<dbReference type="GO" id="GO:0046854">
    <property type="term" value="P:phosphatidylinositol phosphate biosynthetic process"/>
    <property type="evidence" value="ECO:0007669"/>
    <property type="project" value="InterPro"/>
</dbReference>
<evidence type="ECO:0000256" key="2">
    <source>
        <dbReference type="ARBA" id="ARBA00001946"/>
    </source>
</evidence>
<comment type="cofactor">
    <cofactor evidence="2 7 8">
        <name>Mg(2+)</name>
        <dbReference type="ChEBI" id="CHEBI:18420"/>
    </cofactor>
</comment>
<comment type="catalytic activity">
    <reaction evidence="1 8">
        <text>a myo-inositol phosphate + H2O = myo-inositol + phosphate</text>
        <dbReference type="Rhea" id="RHEA:24056"/>
        <dbReference type="ChEBI" id="CHEBI:15377"/>
        <dbReference type="ChEBI" id="CHEBI:17268"/>
        <dbReference type="ChEBI" id="CHEBI:43474"/>
        <dbReference type="ChEBI" id="CHEBI:84139"/>
        <dbReference type="EC" id="3.1.3.25"/>
    </reaction>
</comment>
<dbReference type="eggNOG" id="COG0483">
    <property type="taxonomic scope" value="Bacteria"/>
</dbReference>
<evidence type="ECO:0000256" key="6">
    <source>
        <dbReference type="ARBA" id="ARBA00022842"/>
    </source>
</evidence>